<dbReference type="EMBL" id="JASCZI010060434">
    <property type="protein sequence ID" value="MED6131300.1"/>
    <property type="molecule type" value="Genomic_DNA"/>
</dbReference>
<name>A0ABU6S5I9_9FABA</name>
<feature type="signal peptide" evidence="2">
    <location>
        <begin position="1"/>
        <end position="20"/>
    </location>
</feature>
<organism evidence="3 4">
    <name type="scientific">Stylosanthes scabra</name>
    <dbReference type="NCBI Taxonomy" id="79078"/>
    <lineage>
        <taxon>Eukaryota</taxon>
        <taxon>Viridiplantae</taxon>
        <taxon>Streptophyta</taxon>
        <taxon>Embryophyta</taxon>
        <taxon>Tracheophyta</taxon>
        <taxon>Spermatophyta</taxon>
        <taxon>Magnoliopsida</taxon>
        <taxon>eudicotyledons</taxon>
        <taxon>Gunneridae</taxon>
        <taxon>Pentapetalae</taxon>
        <taxon>rosids</taxon>
        <taxon>fabids</taxon>
        <taxon>Fabales</taxon>
        <taxon>Fabaceae</taxon>
        <taxon>Papilionoideae</taxon>
        <taxon>50 kb inversion clade</taxon>
        <taxon>dalbergioids sensu lato</taxon>
        <taxon>Dalbergieae</taxon>
        <taxon>Pterocarpus clade</taxon>
        <taxon>Stylosanthes</taxon>
    </lineage>
</organism>
<reference evidence="3 4" key="1">
    <citation type="journal article" date="2023" name="Plants (Basel)">
        <title>Bridging the Gap: Combining Genomics and Transcriptomics Approaches to Understand Stylosanthes scabra, an Orphan Legume from the Brazilian Caatinga.</title>
        <authorList>
            <person name="Ferreira-Neto J.R.C."/>
            <person name="da Silva M.D."/>
            <person name="Binneck E."/>
            <person name="de Melo N.F."/>
            <person name="da Silva R.H."/>
            <person name="de Melo A.L.T.M."/>
            <person name="Pandolfi V."/>
            <person name="Bustamante F.O."/>
            <person name="Brasileiro-Vidal A.C."/>
            <person name="Benko-Iseppon A.M."/>
        </authorList>
    </citation>
    <scope>NUCLEOTIDE SEQUENCE [LARGE SCALE GENOMIC DNA]</scope>
    <source>
        <tissue evidence="3">Leaves</tissue>
    </source>
</reference>
<dbReference type="Proteomes" id="UP001341840">
    <property type="component" value="Unassembled WGS sequence"/>
</dbReference>
<evidence type="ECO:0000313" key="3">
    <source>
        <dbReference type="EMBL" id="MED6131300.1"/>
    </source>
</evidence>
<sequence length="294" mass="33279">MRAFILWIQKVFLLPTSTSSIVPNAFTIIFDLETTRKRNWAFHVHDFLLQELKKAKQNNAAAIHDCVYVLMIIYFHETQFGENSKEVEARRPWIAYWKGDTLKQRLKQERTHEGLLKTGQMMATKSGLKRKSPPMRVPPSNRDSDSESESYQPSVDSEATESNLAAEAEQEPEPEPKTEAEQIPQREIRSKWKNDRTVINEGDGATRSPSKTRMFDTFNTVSLGRDDSDHIVVEGPVVAPTQPSQPEKEDVLPTVDDNINEVGVEDKNAGMEVPPTVDEVVLEEAQPKPLAVIL</sequence>
<feature type="compositionally biased region" description="Polar residues" evidence="1">
    <location>
        <begin position="149"/>
        <end position="163"/>
    </location>
</feature>
<proteinExistence type="predicted"/>
<comment type="caution">
    <text evidence="3">The sequence shown here is derived from an EMBL/GenBank/DDBJ whole genome shotgun (WGS) entry which is preliminary data.</text>
</comment>
<feature type="compositionally biased region" description="Basic and acidic residues" evidence="1">
    <location>
        <begin position="174"/>
        <end position="198"/>
    </location>
</feature>
<feature type="region of interest" description="Disordered" evidence="1">
    <location>
        <begin position="110"/>
        <end position="213"/>
    </location>
</feature>
<protein>
    <submittedName>
        <fullName evidence="3">Uncharacterized protein</fullName>
    </submittedName>
</protein>
<keyword evidence="2" id="KW-0732">Signal</keyword>
<keyword evidence="4" id="KW-1185">Reference proteome</keyword>
<evidence type="ECO:0000256" key="1">
    <source>
        <dbReference type="SAM" id="MobiDB-lite"/>
    </source>
</evidence>
<evidence type="ECO:0000256" key="2">
    <source>
        <dbReference type="SAM" id="SignalP"/>
    </source>
</evidence>
<accession>A0ABU6S5I9</accession>
<feature type="chain" id="PRO_5045372894" evidence="2">
    <location>
        <begin position="21"/>
        <end position="294"/>
    </location>
</feature>
<evidence type="ECO:0000313" key="4">
    <source>
        <dbReference type="Proteomes" id="UP001341840"/>
    </source>
</evidence>
<gene>
    <name evidence="3" type="ORF">PIB30_008634</name>
</gene>
<dbReference type="PANTHER" id="PTHR34835">
    <property type="entry name" value="OS07G0283600 PROTEIN-RELATED"/>
    <property type="match status" value="1"/>
</dbReference>